<proteinExistence type="predicted"/>
<evidence type="ECO:0000259" key="3">
    <source>
        <dbReference type="Pfam" id="PF14226"/>
    </source>
</evidence>
<keyword evidence="5" id="KW-1185">Reference proteome</keyword>
<feature type="domain" description="Non-haem dioxygenase N-terminal" evidence="3">
    <location>
        <begin position="14"/>
        <end position="72"/>
    </location>
</feature>
<dbReference type="InterPro" id="IPR026992">
    <property type="entry name" value="DIOX_N"/>
</dbReference>
<reference evidence="5" key="1">
    <citation type="journal article" date="2017" name="Cell">
        <title>Insights into land plant evolution garnered from the Marchantia polymorpha genome.</title>
        <authorList>
            <person name="Bowman J.L."/>
            <person name="Kohchi T."/>
            <person name="Yamato K.T."/>
            <person name="Jenkins J."/>
            <person name="Shu S."/>
            <person name="Ishizaki K."/>
            <person name="Yamaoka S."/>
            <person name="Nishihama R."/>
            <person name="Nakamura Y."/>
            <person name="Berger F."/>
            <person name="Adam C."/>
            <person name="Aki S.S."/>
            <person name="Althoff F."/>
            <person name="Araki T."/>
            <person name="Arteaga-Vazquez M.A."/>
            <person name="Balasubrmanian S."/>
            <person name="Barry K."/>
            <person name="Bauer D."/>
            <person name="Boehm C.R."/>
            <person name="Briginshaw L."/>
            <person name="Caballero-Perez J."/>
            <person name="Catarino B."/>
            <person name="Chen F."/>
            <person name="Chiyoda S."/>
            <person name="Chovatia M."/>
            <person name="Davies K.M."/>
            <person name="Delmans M."/>
            <person name="Demura T."/>
            <person name="Dierschke T."/>
            <person name="Dolan L."/>
            <person name="Dorantes-Acosta A.E."/>
            <person name="Eklund D.M."/>
            <person name="Florent S.N."/>
            <person name="Flores-Sandoval E."/>
            <person name="Fujiyama A."/>
            <person name="Fukuzawa H."/>
            <person name="Galik B."/>
            <person name="Grimanelli D."/>
            <person name="Grimwood J."/>
            <person name="Grossniklaus U."/>
            <person name="Hamada T."/>
            <person name="Haseloff J."/>
            <person name="Hetherington A.J."/>
            <person name="Higo A."/>
            <person name="Hirakawa Y."/>
            <person name="Hundley H.N."/>
            <person name="Ikeda Y."/>
            <person name="Inoue K."/>
            <person name="Inoue S.I."/>
            <person name="Ishida S."/>
            <person name="Jia Q."/>
            <person name="Kakita M."/>
            <person name="Kanazawa T."/>
            <person name="Kawai Y."/>
            <person name="Kawashima T."/>
            <person name="Kennedy M."/>
            <person name="Kinose K."/>
            <person name="Kinoshita T."/>
            <person name="Kohara Y."/>
            <person name="Koide E."/>
            <person name="Komatsu K."/>
            <person name="Kopischke S."/>
            <person name="Kubo M."/>
            <person name="Kyozuka J."/>
            <person name="Lagercrantz U."/>
            <person name="Lin S.S."/>
            <person name="Lindquist E."/>
            <person name="Lipzen A.M."/>
            <person name="Lu C.W."/>
            <person name="De Luna E."/>
            <person name="Martienssen R.A."/>
            <person name="Minamino N."/>
            <person name="Mizutani M."/>
            <person name="Mizutani M."/>
            <person name="Mochizuki N."/>
            <person name="Monte I."/>
            <person name="Mosher R."/>
            <person name="Nagasaki H."/>
            <person name="Nakagami H."/>
            <person name="Naramoto S."/>
            <person name="Nishitani K."/>
            <person name="Ohtani M."/>
            <person name="Okamoto T."/>
            <person name="Okumura M."/>
            <person name="Phillips J."/>
            <person name="Pollak B."/>
            <person name="Reinders A."/>
            <person name="Rovekamp M."/>
            <person name="Sano R."/>
            <person name="Sawa S."/>
            <person name="Schmid M.W."/>
            <person name="Shirakawa M."/>
            <person name="Solano R."/>
            <person name="Spunde A."/>
            <person name="Suetsugu N."/>
            <person name="Sugano S."/>
            <person name="Sugiyama A."/>
            <person name="Sun R."/>
            <person name="Suzuki Y."/>
            <person name="Takenaka M."/>
            <person name="Takezawa D."/>
            <person name="Tomogane H."/>
            <person name="Tsuzuki M."/>
            <person name="Ueda T."/>
            <person name="Umeda M."/>
            <person name="Ward J.M."/>
            <person name="Watanabe Y."/>
            <person name="Yazaki K."/>
            <person name="Yokoyama R."/>
            <person name="Yoshitake Y."/>
            <person name="Yotsui I."/>
            <person name="Zachgo S."/>
            <person name="Schmutz J."/>
        </authorList>
    </citation>
    <scope>NUCLEOTIDE SEQUENCE [LARGE SCALE GENOMIC DNA]</scope>
    <source>
        <strain evidence="5">Tak-1</strain>
    </source>
</reference>
<organism evidence="4 5">
    <name type="scientific">Marchantia polymorpha</name>
    <name type="common">Common liverwort</name>
    <name type="synonym">Marchantia aquatica</name>
    <dbReference type="NCBI Taxonomy" id="3197"/>
    <lineage>
        <taxon>Eukaryota</taxon>
        <taxon>Viridiplantae</taxon>
        <taxon>Streptophyta</taxon>
        <taxon>Embryophyta</taxon>
        <taxon>Marchantiophyta</taxon>
        <taxon>Marchantiopsida</taxon>
        <taxon>Marchantiidae</taxon>
        <taxon>Marchantiales</taxon>
        <taxon>Marchantiaceae</taxon>
        <taxon>Marchantia</taxon>
    </lineage>
</organism>
<dbReference type="PANTHER" id="PTHR47990">
    <property type="entry name" value="2-OXOGLUTARATE (2OG) AND FE(II)-DEPENDENT OXYGENASE SUPERFAMILY PROTEIN-RELATED"/>
    <property type="match status" value="1"/>
</dbReference>
<sequence length="77" mass="8893">MTVDNMKFENEFEVPVIDVAGIQSPDLKSISEQIAKASEEWGYLQIVNHGVDPSLMERTEKVYREFFHFPAEMNQNS</sequence>
<accession>A0A2R6XBF4</accession>
<dbReference type="AlphaFoldDB" id="A0A2R6XBF4"/>
<dbReference type="GO" id="GO:0046872">
    <property type="term" value="F:metal ion binding"/>
    <property type="evidence" value="ECO:0007669"/>
    <property type="project" value="UniProtKB-KW"/>
</dbReference>
<dbReference type="OrthoDB" id="288590at2759"/>
<dbReference type="Proteomes" id="UP000244005">
    <property type="component" value="Unassembled WGS sequence"/>
</dbReference>
<dbReference type="SUPFAM" id="SSF51197">
    <property type="entry name" value="Clavaminate synthase-like"/>
    <property type="match status" value="1"/>
</dbReference>
<dbReference type="InterPro" id="IPR027443">
    <property type="entry name" value="IPNS-like_sf"/>
</dbReference>
<gene>
    <name evidence="4" type="ORF">MARPO_0025s0107</name>
</gene>
<name>A0A2R6XBF4_MARPO</name>
<keyword evidence="1" id="KW-0479">Metal-binding</keyword>
<dbReference type="EMBL" id="KZ772697">
    <property type="protein sequence ID" value="PTQ43425.1"/>
    <property type="molecule type" value="Genomic_DNA"/>
</dbReference>
<evidence type="ECO:0000313" key="5">
    <source>
        <dbReference type="Proteomes" id="UP000244005"/>
    </source>
</evidence>
<dbReference type="Gene3D" id="2.60.120.330">
    <property type="entry name" value="B-lactam Antibiotic, Isopenicillin N Synthase, Chain"/>
    <property type="match status" value="1"/>
</dbReference>
<dbReference type="Pfam" id="PF14226">
    <property type="entry name" value="DIOX_N"/>
    <property type="match status" value="1"/>
</dbReference>
<evidence type="ECO:0000256" key="1">
    <source>
        <dbReference type="ARBA" id="ARBA00022723"/>
    </source>
</evidence>
<keyword evidence="2" id="KW-0408">Iron</keyword>
<protein>
    <recommendedName>
        <fullName evidence="3">Non-haem dioxygenase N-terminal domain-containing protein</fullName>
    </recommendedName>
</protein>
<dbReference type="InterPro" id="IPR050231">
    <property type="entry name" value="Iron_ascorbate_oxido_reductase"/>
</dbReference>
<evidence type="ECO:0000313" key="4">
    <source>
        <dbReference type="EMBL" id="PTQ43425.1"/>
    </source>
</evidence>
<evidence type="ECO:0000256" key="2">
    <source>
        <dbReference type="ARBA" id="ARBA00023004"/>
    </source>
</evidence>